<name>A0ABQ7B2V8_BRACR</name>
<dbReference type="Proteomes" id="UP000266723">
    <property type="component" value="Unassembled WGS sequence"/>
</dbReference>
<gene>
    <name evidence="2" type="ORF">DY000_02060299</name>
</gene>
<evidence type="ECO:0000313" key="2">
    <source>
        <dbReference type="EMBL" id="KAF3520578.1"/>
    </source>
</evidence>
<evidence type="ECO:0000256" key="1">
    <source>
        <dbReference type="SAM" id="MobiDB-lite"/>
    </source>
</evidence>
<sequence>MRLKPHHAVSTPLILSRENSPHHDVSVSSTPSHDHATSRCLHVIHATTLTRSRHITMSLGDQCDYIHTFTPYHAVST</sequence>
<dbReference type="EMBL" id="QGKV02001556">
    <property type="protein sequence ID" value="KAF3520578.1"/>
    <property type="molecule type" value="Genomic_DNA"/>
</dbReference>
<reference evidence="2 3" key="1">
    <citation type="journal article" date="2020" name="BMC Genomics">
        <title>Intraspecific diversification of the crop wild relative Brassica cretica Lam. using demographic model selection.</title>
        <authorList>
            <person name="Kioukis A."/>
            <person name="Michalopoulou V.A."/>
            <person name="Briers L."/>
            <person name="Pirintsos S."/>
            <person name="Studholme D.J."/>
            <person name="Pavlidis P."/>
            <person name="Sarris P.F."/>
        </authorList>
    </citation>
    <scope>NUCLEOTIDE SEQUENCE [LARGE SCALE GENOMIC DNA]</scope>
    <source>
        <strain evidence="3">cv. PFS-1207/04</strain>
    </source>
</reference>
<feature type="region of interest" description="Disordered" evidence="1">
    <location>
        <begin position="1"/>
        <end position="36"/>
    </location>
</feature>
<organism evidence="2 3">
    <name type="scientific">Brassica cretica</name>
    <name type="common">Mustard</name>
    <dbReference type="NCBI Taxonomy" id="69181"/>
    <lineage>
        <taxon>Eukaryota</taxon>
        <taxon>Viridiplantae</taxon>
        <taxon>Streptophyta</taxon>
        <taxon>Embryophyta</taxon>
        <taxon>Tracheophyta</taxon>
        <taxon>Spermatophyta</taxon>
        <taxon>Magnoliopsida</taxon>
        <taxon>eudicotyledons</taxon>
        <taxon>Gunneridae</taxon>
        <taxon>Pentapetalae</taxon>
        <taxon>rosids</taxon>
        <taxon>malvids</taxon>
        <taxon>Brassicales</taxon>
        <taxon>Brassicaceae</taxon>
        <taxon>Brassiceae</taxon>
        <taxon>Brassica</taxon>
    </lineage>
</organism>
<keyword evidence="3" id="KW-1185">Reference proteome</keyword>
<protein>
    <submittedName>
        <fullName evidence="2">Uncharacterized protein</fullName>
    </submittedName>
</protein>
<proteinExistence type="predicted"/>
<evidence type="ECO:0000313" key="3">
    <source>
        <dbReference type="Proteomes" id="UP000266723"/>
    </source>
</evidence>
<comment type="caution">
    <text evidence="2">The sequence shown here is derived from an EMBL/GenBank/DDBJ whole genome shotgun (WGS) entry which is preliminary data.</text>
</comment>
<accession>A0ABQ7B2V8</accession>